<dbReference type="PANTHER" id="PTHR12526">
    <property type="entry name" value="GLYCOSYLTRANSFERASE"/>
    <property type="match status" value="1"/>
</dbReference>
<sequence>MTTATLSEPTSSANGAGIPDAARHRVRPGVRPIHVCHVSMTLRTGGLERLLVEFGRLANRDRYLLEFVSLTDAGPPADDLRALGVRVRSLGFPKIGKTEIYRSLKTLFRERSIDIVHTHNTYPHFYGTMAAVSARVPVIVNSQHGRGCGNGWKDHLQFAIANHFADRIVGVSEDATQLCRQQNPAAASRMIRLWNGIDVGRFRFAGPAGGCTAISVGRLSSEKDFATLLRATAIVKSRVPEYRLKMVGDGAERAALESLCTELDITDVVTFLGERHDVPALLTEAGFYVASSRTEGISLTILEAMSVGLPVVTTAVGGSPEIVEEGVTGHLAPAQNPQALADAMIRMCERRGEWQAIGSAGRARVEQHFNVRTMMNGYERLYEELLESKGVHR</sequence>
<dbReference type="Pfam" id="PF00534">
    <property type="entry name" value="Glycos_transf_1"/>
    <property type="match status" value="1"/>
</dbReference>
<name>A0A517SGY4_9PLAN</name>
<keyword evidence="5" id="KW-1185">Reference proteome</keyword>
<dbReference type="Gene3D" id="3.40.50.2000">
    <property type="entry name" value="Glycogen Phosphorylase B"/>
    <property type="match status" value="2"/>
</dbReference>
<organism evidence="4 5">
    <name type="scientific">Caulifigura coniformis</name>
    <dbReference type="NCBI Taxonomy" id="2527983"/>
    <lineage>
        <taxon>Bacteria</taxon>
        <taxon>Pseudomonadati</taxon>
        <taxon>Planctomycetota</taxon>
        <taxon>Planctomycetia</taxon>
        <taxon>Planctomycetales</taxon>
        <taxon>Planctomycetaceae</taxon>
        <taxon>Caulifigura</taxon>
    </lineage>
</organism>
<feature type="domain" description="Glycosyltransferase subfamily 4-like N-terminal" evidence="3">
    <location>
        <begin position="45"/>
        <end position="200"/>
    </location>
</feature>
<protein>
    <submittedName>
        <fullName evidence="4">Glycosyltransferase EpsF</fullName>
        <ecNumber evidence="4">2.4.-.-</ecNumber>
    </submittedName>
</protein>
<dbReference type="EC" id="2.4.-.-" evidence="4"/>
<dbReference type="SUPFAM" id="SSF53756">
    <property type="entry name" value="UDP-Glycosyltransferase/glycogen phosphorylase"/>
    <property type="match status" value="1"/>
</dbReference>
<proteinExistence type="predicted"/>
<dbReference type="InParanoid" id="A0A517SGY4"/>
<feature type="compositionally biased region" description="Polar residues" evidence="1">
    <location>
        <begin position="1"/>
        <end position="14"/>
    </location>
</feature>
<dbReference type="Pfam" id="PF13439">
    <property type="entry name" value="Glyco_transf_4"/>
    <property type="match status" value="1"/>
</dbReference>
<dbReference type="GO" id="GO:0016757">
    <property type="term" value="F:glycosyltransferase activity"/>
    <property type="evidence" value="ECO:0007669"/>
    <property type="project" value="UniProtKB-KW"/>
</dbReference>
<dbReference type="AlphaFoldDB" id="A0A517SGY4"/>
<evidence type="ECO:0000259" key="2">
    <source>
        <dbReference type="Pfam" id="PF00534"/>
    </source>
</evidence>
<dbReference type="InterPro" id="IPR001296">
    <property type="entry name" value="Glyco_trans_1"/>
</dbReference>
<dbReference type="FunCoup" id="A0A517SGY4">
    <property type="interactions" value="248"/>
</dbReference>
<keyword evidence="4" id="KW-0808">Transferase</keyword>
<feature type="region of interest" description="Disordered" evidence="1">
    <location>
        <begin position="1"/>
        <end position="23"/>
    </location>
</feature>
<evidence type="ECO:0000259" key="3">
    <source>
        <dbReference type="Pfam" id="PF13439"/>
    </source>
</evidence>
<evidence type="ECO:0000313" key="5">
    <source>
        <dbReference type="Proteomes" id="UP000315700"/>
    </source>
</evidence>
<dbReference type="EMBL" id="CP036271">
    <property type="protein sequence ID" value="QDT55389.1"/>
    <property type="molecule type" value="Genomic_DNA"/>
</dbReference>
<keyword evidence="4" id="KW-0328">Glycosyltransferase</keyword>
<dbReference type="RefSeq" id="WP_145031145.1">
    <property type="nucleotide sequence ID" value="NZ_CP036271.1"/>
</dbReference>
<feature type="domain" description="Glycosyl transferase family 1" evidence="2">
    <location>
        <begin position="212"/>
        <end position="363"/>
    </location>
</feature>
<dbReference type="Proteomes" id="UP000315700">
    <property type="component" value="Chromosome"/>
</dbReference>
<dbReference type="InterPro" id="IPR028098">
    <property type="entry name" value="Glyco_trans_4-like_N"/>
</dbReference>
<gene>
    <name evidence="4" type="primary">epsF_4</name>
    <name evidence="4" type="ORF">Pan44_34320</name>
</gene>
<dbReference type="KEGG" id="ccos:Pan44_34320"/>
<accession>A0A517SGY4</accession>
<dbReference type="PANTHER" id="PTHR12526:SF630">
    <property type="entry name" value="GLYCOSYLTRANSFERASE"/>
    <property type="match status" value="1"/>
</dbReference>
<evidence type="ECO:0000313" key="4">
    <source>
        <dbReference type="EMBL" id="QDT55389.1"/>
    </source>
</evidence>
<evidence type="ECO:0000256" key="1">
    <source>
        <dbReference type="SAM" id="MobiDB-lite"/>
    </source>
</evidence>
<dbReference type="OrthoDB" id="232381at2"/>
<reference evidence="4 5" key="1">
    <citation type="submission" date="2019-02" db="EMBL/GenBank/DDBJ databases">
        <title>Deep-cultivation of Planctomycetes and their phenomic and genomic characterization uncovers novel biology.</title>
        <authorList>
            <person name="Wiegand S."/>
            <person name="Jogler M."/>
            <person name="Boedeker C."/>
            <person name="Pinto D."/>
            <person name="Vollmers J."/>
            <person name="Rivas-Marin E."/>
            <person name="Kohn T."/>
            <person name="Peeters S.H."/>
            <person name="Heuer A."/>
            <person name="Rast P."/>
            <person name="Oberbeckmann S."/>
            <person name="Bunk B."/>
            <person name="Jeske O."/>
            <person name="Meyerdierks A."/>
            <person name="Storesund J.E."/>
            <person name="Kallscheuer N."/>
            <person name="Luecker S."/>
            <person name="Lage O.M."/>
            <person name="Pohl T."/>
            <person name="Merkel B.J."/>
            <person name="Hornburger P."/>
            <person name="Mueller R.-W."/>
            <person name="Bruemmer F."/>
            <person name="Labrenz M."/>
            <person name="Spormann A.M."/>
            <person name="Op den Camp H."/>
            <person name="Overmann J."/>
            <person name="Amann R."/>
            <person name="Jetten M.S.M."/>
            <person name="Mascher T."/>
            <person name="Medema M.H."/>
            <person name="Devos D.P."/>
            <person name="Kaster A.-K."/>
            <person name="Ovreas L."/>
            <person name="Rohde M."/>
            <person name="Galperin M.Y."/>
            <person name="Jogler C."/>
        </authorList>
    </citation>
    <scope>NUCLEOTIDE SEQUENCE [LARGE SCALE GENOMIC DNA]</scope>
    <source>
        <strain evidence="4 5">Pan44</strain>
    </source>
</reference>